<name>A0A9P5S9M7_9FUNG</name>
<dbReference type="Gene3D" id="3.80.10.10">
    <property type="entry name" value="Ribonuclease Inhibitor"/>
    <property type="match status" value="1"/>
</dbReference>
<dbReference type="InterPro" id="IPR032675">
    <property type="entry name" value="LRR_dom_sf"/>
</dbReference>
<evidence type="ECO:0000313" key="3">
    <source>
        <dbReference type="Proteomes" id="UP000748756"/>
    </source>
</evidence>
<evidence type="ECO:0000313" key="2">
    <source>
        <dbReference type="EMBL" id="KAF9156676.1"/>
    </source>
</evidence>
<dbReference type="SUPFAM" id="SSF52047">
    <property type="entry name" value="RNI-like"/>
    <property type="match status" value="1"/>
</dbReference>
<reference evidence="2" key="1">
    <citation type="journal article" date="2020" name="Fungal Divers.">
        <title>Resolving the Mortierellaceae phylogeny through synthesis of multi-gene phylogenetics and phylogenomics.</title>
        <authorList>
            <person name="Vandepol N."/>
            <person name="Liber J."/>
            <person name="Desiro A."/>
            <person name="Na H."/>
            <person name="Kennedy M."/>
            <person name="Barry K."/>
            <person name="Grigoriev I.V."/>
            <person name="Miller A.N."/>
            <person name="O'Donnell K."/>
            <person name="Stajich J.E."/>
            <person name="Bonito G."/>
        </authorList>
    </citation>
    <scope>NUCLEOTIDE SEQUENCE</scope>
    <source>
        <strain evidence="2">NRRL 6426</strain>
    </source>
</reference>
<proteinExistence type="predicted"/>
<dbReference type="Proteomes" id="UP000748756">
    <property type="component" value="Unassembled WGS sequence"/>
</dbReference>
<comment type="caution">
    <text evidence="2">The sequence shown here is derived from an EMBL/GenBank/DDBJ whole genome shotgun (WGS) entry which is preliminary data.</text>
</comment>
<sequence length="589" mass="65638">MLNSRVHSNRLLHSNTAEVTPKHPHVCSHEGYKLKRFDDFSQQYGSYALNLLESIKYGFPLRDQVIPSPKDIEPVKTSHEGRNGVEYVRMNCGDIAAGVDEIIEYLQPGCTSSREGFERRAAAGGLWSMAIVDLSGVRPFLRNVRESEIIYPDGSGGLGYLAKGATSTRQITWLYYAHHQTIYDTYALMNVKRATAGSFEHNKGVLKLSTFSGKYTEATLTGLLRALSYTSLVTAQLCQSRGSTSDIINRGKRGYALAKILTSGTLQAVPFISSIGSSQGRARLQYWIGSTSSIHLEANFEPKIHTQKLKNILYKISKISKLEVLGLWCSDAHFSDTVDLVKMAFQGQATLEFVHLSSPHSKATFDRAYFDAQVGTLPPPLNSPRSADMRVLHWFGSLIHTFAIDDTTTEEEVVFLRDCAVFPYLVSLVLKISDTSTPYPYGIGQEISTLETYASRGTDRVLCSPKAHELIRIVSQSPLLSSLNLRYTYLDSKDWEAVLDALDYRRLKSLNLNFTNFSNAQATILMDRLEGSSSSLSLAAVGEIQMWFIPMGRVARHAFKERVEARLPQLQGGDAVIKFGFQFAHLIRT</sequence>
<protein>
    <submittedName>
        <fullName evidence="2">Uncharacterized protein</fullName>
    </submittedName>
</protein>
<dbReference type="OrthoDB" id="2382790at2759"/>
<dbReference type="EMBL" id="JAAAUQ010000016">
    <property type="protein sequence ID" value="KAF9156676.1"/>
    <property type="molecule type" value="Genomic_DNA"/>
</dbReference>
<organism evidence="2 3">
    <name type="scientific">Linnemannia schmuckeri</name>
    <dbReference type="NCBI Taxonomy" id="64567"/>
    <lineage>
        <taxon>Eukaryota</taxon>
        <taxon>Fungi</taxon>
        <taxon>Fungi incertae sedis</taxon>
        <taxon>Mucoromycota</taxon>
        <taxon>Mortierellomycotina</taxon>
        <taxon>Mortierellomycetes</taxon>
        <taxon>Mortierellales</taxon>
        <taxon>Mortierellaceae</taxon>
        <taxon>Linnemannia</taxon>
    </lineage>
</organism>
<keyword evidence="3" id="KW-1185">Reference proteome</keyword>
<evidence type="ECO:0000256" key="1">
    <source>
        <dbReference type="SAM" id="MobiDB-lite"/>
    </source>
</evidence>
<gene>
    <name evidence="2" type="ORF">BG015_002880</name>
</gene>
<accession>A0A9P5S9M7</accession>
<feature type="compositionally biased region" description="Polar residues" evidence="1">
    <location>
        <begin position="1"/>
        <end position="18"/>
    </location>
</feature>
<dbReference type="AlphaFoldDB" id="A0A9P5S9M7"/>
<feature type="region of interest" description="Disordered" evidence="1">
    <location>
        <begin position="1"/>
        <end position="24"/>
    </location>
</feature>